<keyword evidence="1" id="KW-1133">Transmembrane helix</keyword>
<reference evidence="2" key="1">
    <citation type="submission" date="2018-05" db="EMBL/GenBank/DDBJ databases">
        <authorList>
            <person name="Lanie J.A."/>
            <person name="Ng W.-L."/>
            <person name="Kazmierczak K.M."/>
            <person name="Andrzejewski T.M."/>
            <person name="Davidsen T.M."/>
            <person name="Wayne K.J."/>
            <person name="Tettelin H."/>
            <person name="Glass J.I."/>
            <person name="Rusch D."/>
            <person name="Podicherti R."/>
            <person name="Tsui H.-C.T."/>
            <person name="Winkler M.E."/>
        </authorList>
    </citation>
    <scope>NUCLEOTIDE SEQUENCE</scope>
</reference>
<keyword evidence="1" id="KW-0472">Membrane</keyword>
<evidence type="ECO:0000313" key="2">
    <source>
        <dbReference type="EMBL" id="SVB35854.1"/>
    </source>
</evidence>
<protein>
    <submittedName>
        <fullName evidence="2">Uncharacterized protein</fullName>
    </submittedName>
</protein>
<gene>
    <name evidence="2" type="ORF">METZ01_LOCUS188708</name>
</gene>
<feature type="transmembrane region" description="Helical" evidence="1">
    <location>
        <begin position="20"/>
        <end position="47"/>
    </location>
</feature>
<organism evidence="2">
    <name type="scientific">marine metagenome</name>
    <dbReference type="NCBI Taxonomy" id="408172"/>
    <lineage>
        <taxon>unclassified sequences</taxon>
        <taxon>metagenomes</taxon>
        <taxon>ecological metagenomes</taxon>
    </lineage>
</organism>
<dbReference type="AlphaFoldDB" id="A0A382DCY7"/>
<dbReference type="EMBL" id="UINC01038603">
    <property type="protein sequence ID" value="SVB35854.1"/>
    <property type="molecule type" value="Genomic_DNA"/>
</dbReference>
<sequence>MTDWIKARMAERTSWDGATIIAVSVMVLVATPIVKFLAWPALIYGAWTLYQGE</sequence>
<accession>A0A382DCY7</accession>
<keyword evidence="1" id="KW-0812">Transmembrane</keyword>
<name>A0A382DCY7_9ZZZZ</name>
<proteinExistence type="predicted"/>
<evidence type="ECO:0000256" key="1">
    <source>
        <dbReference type="SAM" id="Phobius"/>
    </source>
</evidence>